<keyword evidence="5" id="KW-1185">Reference proteome</keyword>
<evidence type="ECO:0000256" key="1">
    <source>
        <dbReference type="ARBA" id="ARBA00022460"/>
    </source>
</evidence>
<dbReference type="GeneID" id="112058189"/>
<dbReference type="InterPro" id="IPR000618">
    <property type="entry name" value="Insect_cuticle"/>
</dbReference>
<proteinExistence type="predicted"/>
<evidence type="ECO:0000313" key="5">
    <source>
        <dbReference type="Proteomes" id="UP001652582"/>
    </source>
</evidence>
<dbReference type="AlphaFoldDB" id="A0A6J1PAG2"/>
<feature type="chain" id="PRO_5045821428" evidence="4">
    <location>
        <begin position="18"/>
        <end position="136"/>
    </location>
</feature>
<dbReference type="PANTHER" id="PTHR12236:SF95">
    <property type="entry name" value="CUTICULAR PROTEIN 76BD, ISOFORM C-RELATED"/>
    <property type="match status" value="1"/>
</dbReference>
<dbReference type="InterPro" id="IPR031311">
    <property type="entry name" value="CHIT_BIND_RR_consensus"/>
</dbReference>
<dbReference type="PANTHER" id="PTHR12236">
    <property type="entry name" value="STRUCTURAL CONTITUENT OF CUTICLE"/>
    <property type="match status" value="1"/>
</dbReference>
<keyword evidence="2 4" id="KW-0732">Signal</keyword>
<dbReference type="PROSITE" id="PS00233">
    <property type="entry name" value="CHIT_BIND_RR_1"/>
    <property type="match status" value="1"/>
</dbReference>
<feature type="signal peptide" evidence="4">
    <location>
        <begin position="1"/>
        <end position="17"/>
    </location>
</feature>
<dbReference type="Pfam" id="PF00379">
    <property type="entry name" value="Chitin_bind_4"/>
    <property type="match status" value="1"/>
</dbReference>
<dbReference type="GO" id="GO:0042302">
    <property type="term" value="F:structural constituent of cuticle"/>
    <property type="evidence" value="ECO:0007669"/>
    <property type="project" value="UniProtKB-UniRule"/>
</dbReference>
<keyword evidence="1 3" id="KW-0193">Cuticle</keyword>
<gene>
    <name evidence="6" type="primary">LOC112058189</name>
</gene>
<evidence type="ECO:0000256" key="3">
    <source>
        <dbReference type="PROSITE-ProRule" id="PRU00497"/>
    </source>
</evidence>
<reference evidence="6" key="1">
    <citation type="submission" date="2025-08" db="UniProtKB">
        <authorList>
            <consortium name="RefSeq"/>
        </authorList>
    </citation>
    <scope>IDENTIFICATION</scope>
</reference>
<dbReference type="RefSeq" id="XP_023954668.2">
    <property type="nucleotide sequence ID" value="XM_024098900.2"/>
</dbReference>
<dbReference type="PRINTS" id="PR00947">
    <property type="entry name" value="CUTICLE"/>
</dbReference>
<organism evidence="5 6">
    <name type="scientific">Bicyclus anynana</name>
    <name type="common">Squinting bush brown butterfly</name>
    <dbReference type="NCBI Taxonomy" id="110368"/>
    <lineage>
        <taxon>Eukaryota</taxon>
        <taxon>Metazoa</taxon>
        <taxon>Ecdysozoa</taxon>
        <taxon>Arthropoda</taxon>
        <taxon>Hexapoda</taxon>
        <taxon>Insecta</taxon>
        <taxon>Pterygota</taxon>
        <taxon>Neoptera</taxon>
        <taxon>Endopterygota</taxon>
        <taxon>Lepidoptera</taxon>
        <taxon>Glossata</taxon>
        <taxon>Ditrysia</taxon>
        <taxon>Papilionoidea</taxon>
        <taxon>Nymphalidae</taxon>
        <taxon>Satyrinae</taxon>
        <taxon>Satyrini</taxon>
        <taxon>Mycalesina</taxon>
        <taxon>Bicyclus</taxon>
    </lineage>
</organism>
<evidence type="ECO:0000313" key="6">
    <source>
        <dbReference type="RefSeq" id="XP_023954668.2"/>
    </source>
</evidence>
<sequence>MYFKVLTIAAFIAVTSAQLNGYGGHGHSHAVSSQSIVQHQSHAPAYYAPAHNAHAAQDYYAPAHYAFDYQVQDSHTGDIKSQHEAREGDHVTGFYSLHEPDGTVRRVEYTADAHNGFNAVVHREGHARHEAPAYHH</sequence>
<evidence type="ECO:0000256" key="2">
    <source>
        <dbReference type="ARBA" id="ARBA00022729"/>
    </source>
</evidence>
<dbReference type="PROSITE" id="PS51155">
    <property type="entry name" value="CHIT_BIND_RR_2"/>
    <property type="match status" value="1"/>
</dbReference>
<dbReference type="OrthoDB" id="6427684at2759"/>
<dbReference type="Proteomes" id="UP001652582">
    <property type="component" value="Chromosome 7"/>
</dbReference>
<name>A0A6J1PAG2_BICAN</name>
<accession>A0A6J1PAG2</accession>
<dbReference type="GO" id="GO:0005615">
    <property type="term" value="C:extracellular space"/>
    <property type="evidence" value="ECO:0007669"/>
    <property type="project" value="TreeGrafter"/>
</dbReference>
<protein>
    <submittedName>
        <fullName evidence="6">Cuticle protein 7-like</fullName>
    </submittedName>
</protein>
<dbReference type="GO" id="GO:0031012">
    <property type="term" value="C:extracellular matrix"/>
    <property type="evidence" value="ECO:0007669"/>
    <property type="project" value="TreeGrafter"/>
</dbReference>
<dbReference type="KEGG" id="bany:112058189"/>
<dbReference type="InterPro" id="IPR051217">
    <property type="entry name" value="Insect_Cuticle_Struc_Prot"/>
</dbReference>
<evidence type="ECO:0000256" key="4">
    <source>
        <dbReference type="SAM" id="SignalP"/>
    </source>
</evidence>